<comment type="caution">
    <text evidence="2">The sequence shown here is derived from an EMBL/GenBank/DDBJ whole genome shotgun (WGS) entry which is preliminary data.</text>
</comment>
<evidence type="ECO:0000256" key="1">
    <source>
        <dbReference type="SAM" id="MobiDB-lite"/>
    </source>
</evidence>
<dbReference type="EMBL" id="VTPC01090428">
    <property type="protein sequence ID" value="KAF2883413.1"/>
    <property type="molecule type" value="Genomic_DNA"/>
</dbReference>
<evidence type="ECO:0000313" key="3">
    <source>
        <dbReference type="Proteomes" id="UP000801492"/>
    </source>
</evidence>
<name>A0A8K0CF69_IGNLU</name>
<feature type="region of interest" description="Disordered" evidence="1">
    <location>
        <begin position="63"/>
        <end position="103"/>
    </location>
</feature>
<gene>
    <name evidence="2" type="ORF">ILUMI_22762</name>
</gene>
<accession>A0A8K0CF69</accession>
<protein>
    <submittedName>
        <fullName evidence="2">Uncharacterized protein</fullName>
    </submittedName>
</protein>
<proteinExistence type="predicted"/>
<dbReference type="AlphaFoldDB" id="A0A8K0CF69"/>
<organism evidence="2 3">
    <name type="scientific">Ignelater luminosus</name>
    <name type="common">Cucubano</name>
    <name type="synonym">Pyrophorus luminosus</name>
    <dbReference type="NCBI Taxonomy" id="2038154"/>
    <lineage>
        <taxon>Eukaryota</taxon>
        <taxon>Metazoa</taxon>
        <taxon>Ecdysozoa</taxon>
        <taxon>Arthropoda</taxon>
        <taxon>Hexapoda</taxon>
        <taxon>Insecta</taxon>
        <taxon>Pterygota</taxon>
        <taxon>Neoptera</taxon>
        <taxon>Endopterygota</taxon>
        <taxon>Coleoptera</taxon>
        <taxon>Polyphaga</taxon>
        <taxon>Elateriformia</taxon>
        <taxon>Elateroidea</taxon>
        <taxon>Elateridae</taxon>
        <taxon>Agrypninae</taxon>
        <taxon>Pyrophorini</taxon>
        <taxon>Ignelater</taxon>
    </lineage>
</organism>
<keyword evidence="3" id="KW-1185">Reference proteome</keyword>
<sequence length="131" mass="14231">MDFRFSFVSDRETYPVASISAAESIYASVATVSTTYHSAQATRVSLQEGNFPMAETSTAAIPAQLTKSSSSKEQDNFSVQSENSEIDWTGKSTDNEEPEEGNKDFAFLNFGDWVAPISKLALRSSGERGSP</sequence>
<reference evidence="2" key="1">
    <citation type="submission" date="2019-08" db="EMBL/GenBank/DDBJ databases">
        <title>The genome of the North American firefly Photinus pyralis.</title>
        <authorList>
            <consortium name="Photinus pyralis genome working group"/>
            <person name="Fallon T.R."/>
            <person name="Sander Lower S.E."/>
            <person name="Weng J.-K."/>
        </authorList>
    </citation>
    <scope>NUCLEOTIDE SEQUENCE</scope>
    <source>
        <strain evidence="2">TRF0915ILg1</strain>
        <tissue evidence="2">Whole body</tissue>
    </source>
</reference>
<dbReference type="Proteomes" id="UP000801492">
    <property type="component" value="Unassembled WGS sequence"/>
</dbReference>
<evidence type="ECO:0000313" key="2">
    <source>
        <dbReference type="EMBL" id="KAF2883413.1"/>
    </source>
</evidence>